<name>A0ABS8G6Z6_9ALTE</name>
<gene>
    <name evidence="6" type="ORF">LJ739_08050</name>
</gene>
<dbReference type="SMART" id="SM00283">
    <property type="entry name" value="MA"/>
    <property type="match status" value="1"/>
</dbReference>
<keyword evidence="2 3" id="KW-0807">Transducer</keyword>
<sequence>MWWNKVNEEDQRKIRELGEDNKALQARIQELEGQLSEAKAHASQQDTEQSEYQIVSEMMLDGQQLFSQIKDSLSHTTAQLNSESERVEAASELFTGSSGMLDEAVQGLTNIDQIAATGVKHAGELSGLASSISSFVGVINSIAEQTNLLALNAAIEAARAGESGRGFAVVAEEVRNLAMRSSESTQEINNLVEKIEEGTRNIESNINEVSSQSRVLVEKTSEVKDKVSEVIGMSTSMAKTIGRTAGRTALVSAQVENMDIKRLVYDGVVGNGERNPNAIIDPAQSELVRWAQSFGAKKAGDADLRGMEQAQHKLVEHARAVLNKAGDNLDHKLLEMIAQMERTSKDLMSKIGALISR</sequence>
<dbReference type="PANTHER" id="PTHR32089:SF70">
    <property type="entry name" value="ENERGY TAXIS MODULATING METHYL ACCEPTING SENSORY TRANSDUCER"/>
    <property type="match status" value="1"/>
</dbReference>
<protein>
    <submittedName>
        <fullName evidence="6">Methyl-accepting chemotaxis protein</fullName>
    </submittedName>
</protein>
<dbReference type="SUPFAM" id="SSF58104">
    <property type="entry name" value="Methyl-accepting chemotaxis protein (MCP) signaling domain"/>
    <property type="match status" value="1"/>
</dbReference>
<dbReference type="Pfam" id="PF00015">
    <property type="entry name" value="MCPsignal"/>
    <property type="match status" value="1"/>
</dbReference>
<dbReference type="PANTHER" id="PTHR32089">
    <property type="entry name" value="METHYL-ACCEPTING CHEMOTAXIS PROTEIN MCPB"/>
    <property type="match status" value="1"/>
</dbReference>
<feature type="coiled-coil region" evidence="4">
    <location>
        <begin position="7"/>
        <end position="48"/>
    </location>
</feature>
<keyword evidence="4" id="KW-0175">Coiled coil</keyword>
<feature type="domain" description="Methyl-accepting transducer" evidence="5">
    <location>
        <begin position="66"/>
        <end position="241"/>
    </location>
</feature>
<dbReference type="RefSeq" id="WP_229158968.1">
    <property type="nucleotide sequence ID" value="NZ_JAJEWP010000001.1"/>
</dbReference>
<dbReference type="Gene3D" id="1.10.287.950">
    <property type="entry name" value="Methyl-accepting chemotaxis protein"/>
    <property type="match status" value="1"/>
</dbReference>
<evidence type="ECO:0000256" key="4">
    <source>
        <dbReference type="SAM" id="Coils"/>
    </source>
</evidence>
<evidence type="ECO:0000256" key="3">
    <source>
        <dbReference type="PROSITE-ProRule" id="PRU00284"/>
    </source>
</evidence>
<accession>A0ABS8G6Z6</accession>
<comment type="subcellular location">
    <subcellularLocation>
        <location evidence="1">Membrane</location>
    </subcellularLocation>
</comment>
<evidence type="ECO:0000259" key="5">
    <source>
        <dbReference type="PROSITE" id="PS50111"/>
    </source>
</evidence>
<keyword evidence="7" id="KW-1185">Reference proteome</keyword>
<dbReference type="Proteomes" id="UP001520878">
    <property type="component" value="Unassembled WGS sequence"/>
</dbReference>
<dbReference type="InterPro" id="IPR004089">
    <property type="entry name" value="MCPsignal_dom"/>
</dbReference>
<organism evidence="6 7">
    <name type="scientific">Fluctibacter halophilus</name>
    <dbReference type="NCBI Taxonomy" id="226011"/>
    <lineage>
        <taxon>Bacteria</taxon>
        <taxon>Pseudomonadati</taxon>
        <taxon>Pseudomonadota</taxon>
        <taxon>Gammaproteobacteria</taxon>
        <taxon>Alteromonadales</taxon>
        <taxon>Alteromonadaceae</taxon>
        <taxon>Fluctibacter</taxon>
    </lineage>
</organism>
<evidence type="ECO:0000256" key="1">
    <source>
        <dbReference type="ARBA" id="ARBA00004370"/>
    </source>
</evidence>
<dbReference type="PROSITE" id="PS50111">
    <property type="entry name" value="CHEMOTAXIS_TRANSDUC_2"/>
    <property type="match status" value="1"/>
</dbReference>
<comment type="caution">
    <text evidence="6">The sequence shown here is derived from an EMBL/GenBank/DDBJ whole genome shotgun (WGS) entry which is preliminary data.</text>
</comment>
<proteinExistence type="predicted"/>
<dbReference type="EMBL" id="JAJEWP010000001">
    <property type="protein sequence ID" value="MCC2616188.1"/>
    <property type="molecule type" value="Genomic_DNA"/>
</dbReference>
<evidence type="ECO:0000256" key="2">
    <source>
        <dbReference type="ARBA" id="ARBA00023224"/>
    </source>
</evidence>
<reference evidence="6 7" key="1">
    <citation type="submission" date="2021-10" db="EMBL/GenBank/DDBJ databases">
        <title>Draft genome of Aestuariibacter halophilus JC2043.</title>
        <authorList>
            <person name="Emsley S.A."/>
            <person name="Pfannmuller K.M."/>
            <person name="Ushijima B."/>
            <person name="Saw J.H."/>
            <person name="Videau P."/>
        </authorList>
    </citation>
    <scope>NUCLEOTIDE SEQUENCE [LARGE SCALE GENOMIC DNA]</scope>
    <source>
        <strain evidence="6 7">JC2043</strain>
    </source>
</reference>
<evidence type="ECO:0000313" key="7">
    <source>
        <dbReference type="Proteomes" id="UP001520878"/>
    </source>
</evidence>
<evidence type="ECO:0000313" key="6">
    <source>
        <dbReference type="EMBL" id="MCC2616188.1"/>
    </source>
</evidence>